<dbReference type="RefSeq" id="WP_280656879.1">
    <property type="nucleotide sequence ID" value="NZ_JANQDL010000055.1"/>
</dbReference>
<organism evidence="1 2">
    <name type="scientific">Umezakia ovalisporum FSS-62</name>
    <dbReference type="NCBI Taxonomy" id="2971776"/>
    <lineage>
        <taxon>Bacteria</taxon>
        <taxon>Bacillati</taxon>
        <taxon>Cyanobacteriota</taxon>
        <taxon>Cyanophyceae</taxon>
        <taxon>Nostocales</taxon>
        <taxon>Nodulariaceae</taxon>
        <taxon>Umezakia</taxon>
    </lineage>
</organism>
<name>A0AA43KEJ5_9CYAN</name>
<dbReference type="Proteomes" id="UP001159370">
    <property type="component" value="Unassembled WGS sequence"/>
</dbReference>
<sequence>MERLRQIKERGSEAIAFGRRFAISFLQQWLKGKSRFEVEGDRYS</sequence>
<reference evidence="1 2" key="1">
    <citation type="journal article" date="2023" name="J. Phycol.">
        <title>Chrysosporum ovalisporum is synonymous with the true-branching cyanobacterium Umezakia natans (Nostocales/Aphanizomenonaceae).</title>
        <authorList>
            <person name="McGregor G.B."/>
            <person name="Sendall B.C."/>
            <person name="Niiyama Y."/>
            <person name="Tuji A."/>
            <person name="Willis A."/>
        </authorList>
    </citation>
    <scope>NUCLEOTIDE SEQUENCE [LARGE SCALE GENOMIC DNA]</scope>
    <source>
        <strain evidence="1 2">FSS-62</strain>
    </source>
</reference>
<evidence type="ECO:0000313" key="2">
    <source>
        <dbReference type="Proteomes" id="UP001159370"/>
    </source>
</evidence>
<proteinExistence type="predicted"/>
<gene>
    <name evidence="1" type="ORF">NWP23_08130</name>
</gene>
<accession>A0AA43KEJ5</accession>
<comment type="caution">
    <text evidence="1">The sequence shown here is derived from an EMBL/GenBank/DDBJ whole genome shotgun (WGS) entry which is preliminary data.</text>
</comment>
<protein>
    <submittedName>
        <fullName evidence="1">Uncharacterized protein</fullName>
    </submittedName>
</protein>
<dbReference type="EMBL" id="JANQDL010000055">
    <property type="protein sequence ID" value="MDH6063734.1"/>
    <property type="molecule type" value="Genomic_DNA"/>
</dbReference>
<dbReference type="AlphaFoldDB" id="A0AA43KEJ5"/>
<evidence type="ECO:0000313" key="1">
    <source>
        <dbReference type="EMBL" id="MDH6063734.1"/>
    </source>
</evidence>